<evidence type="ECO:0000256" key="4">
    <source>
        <dbReference type="ARBA" id="ARBA00022833"/>
    </source>
</evidence>
<evidence type="ECO:0000256" key="8">
    <source>
        <dbReference type="SAM" id="MobiDB-lite"/>
    </source>
</evidence>
<feature type="region of interest" description="Disordered" evidence="8">
    <location>
        <begin position="864"/>
        <end position="886"/>
    </location>
</feature>
<dbReference type="InterPro" id="IPR013083">
    <property type="entry name" value="Znf_RING/FYVE/PHD"/>
</dbReference>
<feature type="compositionally biased region" description="Polar residues" evidence="8">
    <location>
        <begin position="591"/>
        <end position="608"/>
    </location>
</feature>
<feature type="region of interest" description="Disordered" evidence="8">
    <location>
        <begin position="26"/>
        <end position="58"/>
    </location>
</feature>
<dbReference type="PANTHER" id="PTHR24104:SF47">
    <property type="entry name" value="E3 UBIQUITIN-PROTEIN LIGASE NHLRC1"/>
    <property type="match status" value="1"/>
</dbReference>
<feature type="region of interest" description="Disordered" evidence="8">
    <location>
        <begin position="692"/>
        <end position="726"/>
    </location>
</feature>
<evidence type="ECO:0000313" key="11">
    <source>
        <dbReference type="WBParaSite" id="BXY_0631700.1"/>
    </source>
</evidence>
<dbReference type="AlphaFoldDB" id="A0A1I7RZZ4"/>
<feature type="compositionally biased region" description="Basic and acidic residues" evidence="8">
    <location>
        <begin position="390"/>
        <end position="406"/>
    </location>
</feature>
<dbReference type="InterPro" id="IPR017907">
    <property type="entry name" value="Znf_RING_CS"/>
</dbReference>
<evidence type="ECO:0000256" key="7">
    <source>
        <dbReference type="SAM" id="Coils"/>
    </source>
</evidence>
<dbReference type="SMART" id="SM00184">
    <property type="entry name" value="RING"/>
    <property type="match status" value="1"/>
</dbReference>
<dbReference type="Proteomes" id="UP000095284">
    <property type="component" value="Unplaced"/>
</dbReference>
<feature type="compositionally biased region" description="Basic and acidic residues" evidence="8">
    <location>
        <begin position="830"/>
        <end position="839"/>
    </location>
</feature>
<dbReference type="PROSITE" id="PS00518">
    <property type="entry name" value="ZF_RING_1"/>
    <property type="match status" value="1"/>
</dbReference>
<name>A0A1I7RZZ4_BURXY</name>
<sequence length="1239" mass="139160">MRRPMFLLLKSKALIFRFSKMLPENGGENGTGTSGLHSPSKSPQPPVENNEPKTNGSVNPLEKIEQLLTCSICLDRYKMPKLLPCHHTFCLPCLESYADTVHHNLKCPECRSEHAVPFEGAKAFPNNLTLAKFLDIHLEATDDNQEQLEAYIQRYNMERCKICDEKAEVEVCAHCDRKACKDCRKAHMEMVKRDLSRLLNQVKRLSNRIKEANACVKKGITSLNENVEITRNEVKDYFQRYQNELKKREEHFLNEVLLYEENETRVMRTLGERLDAEESNLTDACSWVENVLGGELEAKEDELCKFKQSFADGIEYLRNFQPDSDELFSKKIRFSPGDDASKLPQAICNFGELTVYMPQFAGRYLPMEQQYLPRPLRMGMESDSYRTSLRTREEERQSKYGDEKSSSSKAYRRRHTHGDDEWAAIRADRLRRGADSGRSSPNHTPSPFSKSPFLSPAQVTEQCEAAALTAASRSPELLNVEDARPASVSPTITPPANRRVRRAVRDRSSFLVDEVLLSSNRGLSPREAFMQAVEKQTTPTVTLNDGSSDINSSKPPLPRQSESKDEDSLNAKVEKIVEAAHQRSAASSSSNLNNEQRNEIVSTNEISTPVQRRQKFRIICRSSSQNPARHSLDLTKVGDQENGREDGVANGVVLIVGGGDGKEDEKPPAPRRRSIVGLTLPAPGQKYVPVSMVARPIRPSNSTDVEDNEETESPKPPPRPHSSTGFADEMKNATVIPISFFPGEPTLAFDEPMPTTRPRRLFGMSVADDSTENENTNTNGVEDNNNAGPAVPSRWMLRRREKMLRSRTNPDVFGSLDPLERRRLISEANSRHTFDRPMDDPETEPAVTSPSYRRQRFFISDENEDIMLPSTSASSSRRRHESVSRRVQELLNDKELKELLADSTKTVPSITSPTIKNTFFTKDPDTPSTPTERRSRFTRRTSSTRLSLEATPFIDYSSMAKPKVVFGQKGDKAGELNWPRGIATLGGGIFAVADSSNHRIQIFDEDGILKRKFGTYGAMEGQLDSCAAVAYNRISKHLVVSDRYNHRIQLFDLDGRYVRMFGGPGKENGNFNNPWGVAIDNLGMIYVCDKDNHRVQIFDKNGTFMQKFGSKGDDIGQFNHPLFIAIHSKTQNLFVSDSANHRICVMDHNGGPILTFGAEGFSVGQLKLPRGIVIDEQGFVVVADSGNNRVQVFSPDGKFVHGFGVWGTASGQFKGLEGVALLDRRIVVSDRENHRIQIF</sequence>
<feature type="domain" description="RING-type" evidence="9">
    <location>
        <begin position="70"/>
        <end position="111"/>
    </location>
</feature>
<keyword evidence="2" id="KW-0677">Repeat</keyword>
<dbReference type="SUPFAM" id="SSF57850">
    <property type="entry name" value="RING/U-box"/>
    <property type="match status" value="1"/>
</dbReference>
<dbReference type="WBParaSite" id="BXY_0631700.1">
    <property type="protein sequence ID" value="BXY_0631700.1"/>
    <property type="gene ID" value="BXY_0631700"/>
</dbReference>
<keyword evidence="1" id="KW-0479">Metal-binding</keyword>
<feature type="region of interest" description="Disordered" evidence="8">
    <location>
        <begin position="915"/>
        <end position="943"/>
    </location>
</feature>
<accession>A0A1I7RZZ4</accession>
<dbReference type="InterPro" id="IPR011042">
    <property type="entry name" value="6-blade_b-propeller_TolB-like"/>
</dbReference>
<dbReference type="InterPro" id="IPR001841">
    <property type="entry name" value="Znf_RING"/>
</dbReference>
<feature type="repeat" description="NHL" evidence="6">
    <location>
        <begin position="965"/>
        <end position="1006"/>
    </location>
</feature>
<dbReference type="Pfam" id="PF01436">
    <property type="entry name" value="NHL"/>
    <property type="match status" value="4"/>
</dbReference>
<keyword evidence="4" id="KW-0862">Zinc</keyword>
<evidence type="ECO:0000313" key="10">
    <source>
        <dbReference type="Proteomes" id="UP000095284"/>
    </source>
</evidence>
<proteinExistence type="predicted"/>
<dbReference type="CDD" id="cd16524">
    <property type="entry name" value="RING-HC_NHL-1-like"/>
    <property type="match status" value="1"/>
</dbReference>
<dbReference type="InterPro" id="IPR001258">
    <property type="entry name" value="NHL_repeat"/>
</dbReference>
<dbReference type="FunFam" id="2.120.10.30:FF:000037">
    <property type="entry name" value="Uncharacterized protein, isoform E"/>
    <property type="match status" value="1"/>
</dbReference>
<feature type="repeat" description="NHL" evidence="6">
    <location>
        <begin position="1010"/>
        <end position="1054"/>
    </location>
</feature>
<feature type="repeat" description="NHL" evidence="6">
    <location>
        <begin position="1061"/>
        <end position="1101"/>
    </location>
</feature>
<dbReference type="GO" id="GO:0061630">
    <property type="term" value="F:ubiquitin protein ligase activity"/>
    <property type="evidence" value="ECO:0007669"/>
    <property type="project" value="TreeGrafter"/>
</dbReference>
<dbReference type="SUPFAM" id="SSF101898">
    <property type="entry name" value="NHL repeat"/>
    <property type="match status" value="1"/>
</dbReference>
<reference evidence="11" key="1">
    <citation type="submission" date="2016-11" db="UniProtKB">
        <authorList>
            <consortium name="WormBaseParasite"/>
        </authorList>
    </citation>
    <scope>IDENTIFICATION</scope>
</reference>
<evidence type="ECO:0000256" key="5">
    <source>
        <dbReference type="PROSITE-ProRule" id="PRU00175"/>
    </source>
</evidence>
<dbReference type="Gene3D" id="3.30.40.10">
    <property type="entry name" value="Zinc/RING finger domain, C3HC4 (zinc finger)"/>
    <property type="match status" value="1"/>
</dbReference>
<dbReference type="eggNOG" id="KOG2177">
    <property type="taxonomic scope" value="Eukaryota"/>
</dbReference>
<feature type="region of interest" description="Disordered" evidence="8">
    <location>
        <begin position="830"/>
        <end position="851"/>
    </location>
</feature>
<feature type="region of interest" description="Disordered" evidence="8">
    <location>
        <begin position="658"/>
        <end position="677"/>
    </location>
</feature>
<evidence type="ECO:0000256" key="1">
    <source>
        <dbReference type="ARBA" id="ARBA00022723"/>
    </source>
</evidence>
<dbReference type="Pfam" id="PF00097">
    <property type="entry name" value="zf-C3HC4"/>
    <property type="match status" value="1"/>
</dbReference>
<keyword evidence="3 5" id="KW-0863">Zinc-finger</keyword>
<dbReference type="GO" id="GO:0000209">
    <property type="term" value="P:protein polyubiquitination"/>
    <property type="evidence" value="ECO:0007669"/>
    <property type="project" value="TreeGrafter"/>
</dbReference>
<feature type="coiled-coil region" evidence="7">
    <location>
        <begin position="188"/>
        <end position="240"/>
    </location>
</feature>
<dbReference type="GO" id="GO:0008270">
    <property type="term" value="F:zinc ion binding"/>
    <property type="evidence" value="ECO:0007669"/>
    <property type="project" value="UniProtKB-KW"/>
</dbReference>
<dbReference type="Gene3D" id="2.120.10.30">
    <property type="entry name" value="TolB, C-terminal domain"/>
    <property type="match status" value="3"/>
</dbReference>
<evidence type="ECO:0000256" key="3">
    <source>
        <dbReference type="ARBA" id="ARBA00022771"/>
    </source>
</evidence>
<dbReference type="InterPro" id="IPR050952">
    <property type="entry name" value="TRIM-NHL_E3_ligases"/>
</dbReference>
<evidence type="ECO:0000259" key="9">
    <source>
        <dbReference type="PROSITE" id="PS50089"/>
    </source>
</evidence>
<feature type="region of interest" description="Disordered" evidence="8">
    <location>
        <begin position="536"/>
        <end position="608"/>
    </location>
</feature>
<dbReference type="PROSITE" id="PS51125">
    <property type="entry name" value="NHL"/>
    <property type="match status" value="6"/>
</dbReference>
<dbReference type="PROSITE" id="PS50089">
    <property type="entry name" value="ZF_RING_2"/>
    <property type="match status" value="1"/>
</dbReference>
<evidence type="ECO:0000256" key="6">
    <source>
        <dbReference type="PROSITE-ProRule" id="PRU00504"/>
    </source>
</evidence>
<feature type="compositionally biased region" description="Basic and acidic residues" evidence="8">
    <location>
        <begin position="426"/>
        <end position="435"/>
    </location>
</feature>
<dbReference type="CDD" id="cd14954">
    <property type="entry name" value="NHL_TRIM71_like"/>
    <property type="match status" value="1"/>
</dbReference>
<dbReference type="FunFam" id="2.120.10.30:FF:000013">
    <property type="entry name" value="E3 ubiquitin-protein ligase TRIM71"/>
    <property type="match status" value="1"/>
</dbReference>
<feature type="compositionally biased region" description="Low complexity" evidence="8">
    <location>
        <begin position="773"/>
        <end position="786"/>
    </location>
</feature>
<evidence type="ECO:0000256" key="2">
    <source>
        <dbReference type="ARBA" id="ARBA00022737"/>
    </source>
</evidence>
<dbReference type="PANTHER" id="PTHR24104">
    <property type="entry name" value="E3 UBIQUITIN-PROTEIN LIGASE NHLRC1-RELATED"/>
    <property type="match status" value="1"/>
</dbReference>
<dbReference type="InterPro" id="IPR018957">
    <property type="entry name" value="Znf_C3HC4_RING-type"/>
</dbReference>
<protein>
    <submittedName>
        <fullName evidence="11">RING-type domain-containing protein</fullName>
    </submittedName>
</protein>
<organism evidence="10 11">
    <name type="scientific">Bursaphelenchus xylophilus</name>
    <name type="common">Pinewood nematode worm</name>
    <name type="synonym">Aphelenchoides xylophilus</name>
    <dbReference type="NCBI Taxonomy" id="6326"/>
    <lineage>
        <taxon>Eukaryota</taxon>
        <taxon>Metazoa</taxon>
        <taxon>Ecdysozoa</taxon>
        <taxon>Nematoda</taxon>
        <taxon>Chromadorea</taxon>
        <taxon>Rhabditida</taxon>
        <taxon>Tylenchina</taxon>
        <taxon>Tylenchomorpha</taxon>
        <taxon>Aphelenchoidea</taxon>
        <taxon>Aphelenchoididae</taxon>
        <taxon>Bursaphelenchus</taxon>
    </lineage>
</organism>
<feature type="compositionally biased region" description="Low complexity" evidence="8">
    <location>
        <begin position="445"/>
        <end position="455"/>
    </location>
</feature>
<feature type="compositionally biased region" description="Basic and acidic residues" evidence="8">
    <location>
        <begin position="561"/>
        <end position="581"/>
    </location>
</feature>
<feature type="repeat" description="NHL" evidence="6">
    <location>
        <begin position="1200"/>
        <end position="1239"/>
    </location>
</feature>
<dbReference type="GO" id="GO:0043161">
    <property type="term" value="P:proteasome-mediated ubiquitin-dependent protein catabolic process"/>
    <property type="evidence" value="ECO:0007669"/>
    <property type="project" value="TreeGrafter"/>
</dbReference>
<feature type="region of interest" description="Disordered" evidence="8">
    <location>
        <begin position="769"/>
        <end position="791"/>
    </location>
</feature>
<feature type="repeat" description="NHL" evidence="6">
    <location>
        <begin position="1156"/>
        <end position="1196"/>
    </location>
</feature>
<feature type="repeat" description="NHL" evidence="6">
    <location>
        <begin position="1105"/>
        <end position="1149"/>
    </location>
</feature>
<feature type="region of interest" description="Disordered" evidence="8">
    <location>
        <begin position="378"/>
        <end position="455"/>
    </location>
</feature>
<keyword evidence="7" id="KW-0175">Coiled coil</keyword>
<feature type="compositionally biased region" description="Polar residues" evidence="8">
    <location>
        <begin position="536"/>
        <end position="554"/>
    </location>
</feature>